<dbReference type="InterPro" id="IPR046866">
    <property type="entry name" value="FapA_N"/>
</dbReference>
<organism evidence="2 3">
    <name type="scientific">Neomoorella humiferrea</name>
    <dbReference type="NCBI Taxonomy" id="676965"/>
    <lineage>
        <taxon>Bacteria</taxon>
        <taxon>Bacillati</taxon>
        <taxon>Bacillota</taxon>
        <taxon>Clostridia</taxon>
        <taxon>Neomoorellales</taxon>
        <taxon>Neomoorellaceae</taxon>
        <taxon>Neomoorella</taxon>
    </lineage>
</organism>
<protein>
    <recommendedName>
        <fullName evidence="1">RNA-binding protein KhpB N-terminal domain-containing protein</fullName>
    </recommendedName>
</protein>
<comment type="caution">
    <text evidence="2">The sequence shown here is derived from an EMBL/GenBank/DDBJ whole genome shotgun (WGS) entry which is preliminary data.</text>
</comment>
<dbReference type="PANTHER" id="PTHR38032:SF1">
    <property type="entry name" value="RNA-BINDING PROTEIN KHPB N-TERMINAL DOMAIN-CONTAINING PROTEIN"/>
    <property type="match status" value="1"/>
</dbReference>
<dbReference type="Pfam" id="PF14804">
    <property type="entry name" value="Jag_N"/>
    <property type="match status" value="1"/>
</dbReference>
<dbReference type="InterPro" id="IPR038247">
    <property type="entry name" value="Jag_N_dom_sf"/>
</dbReference>
<dbReference type="AlphaFoldDB" id="A0A2T0AMX8"/>
<dbReference type="InterPro" id="IPR032782">
    <property type="entry name" value="KhpB_N"/>
</dbReference>
<dbReference type="InterPro" id="IPR046865">
    <property type="entry name" value="FapA_b_solenoid"/>
</dbReference>
<dbReference type="SMART" id="SM01245">
    <property type="entry name" value="Jag_N"/>
    <property type="match status" value="1"/>
</dbReference>
<evidence type="ECO:0000259" key="1">
    <source>
        <dbReference type="SMART" id="SM01245"/>
    </source>
</evidence>
<sequence>MAVEGIRVEGETVEEAVRKAAELLGILPGEVAVEVIDAGSRGILGFGRRRAVILVRPMLVDGSPSEGGETNGEGTPVIFEDADGRGEDIEQPAHAWIEGGRLYIKGNEPPATIICGAHFDLYINGKRAEGEVAAREGDILTITPREEERTGEWHLSVANDGLTATVTVKPGYRRTWRLRDQLPSARLELIGEPEDIPVPAVSREELLTELERLRVVYGIDEEGVHRVCTATEEMQIVVARGQPPLPPEDGRVEFLFNPNETVRREVDDEERVDYRELVVRASVSPGDLLAVKVPPRPGRPGVDVYGKEVPPPEPKDVELLSGRGTEVVEGLRCIAKAEGRPQFTQRKGKVIIDIVSVLVHRGDVDLASGNLKFKGSIDITGNVCETMTVIASQDINIGGDVTQAKVKAGGSIVINRSCIGSVITAGGVNSIYQSAEPLLSELAEQLSRLERAAAQVEAEAKDKGRFLAMNTGYLIAVLVENKFKKLPSLTARLAELTRHVEGEGEERELVQLCIELSRFFGSPAAMQSLDRDKLARLVAAVKEMAAYCRQIPRDGGNVTLNYALNSQIRASGWVKVSGRGCFNTEITAGDRVEVQGVFRGGSIYAGGNVFIKEMGSSGGAKTLVRVAEGRLIKAAKVWPNCTLQIGKRQRLIDNDAEKVMAYLNDEGDMILGVF</sequence>
<dbReference type="EMBL" id="PVXM01000049">
    <property type="protein sequence ID" value="PRR70217.1"/>
    <property type="molecule type" value="Genomic_DNA"/>
</dbReference>
<dbReference type="Gene3D" id="3.30.30.80">
    <property type="entry name" value="probable RNA-binding protein from clostridium symbiosum atcc 14940"/>
    <property type="match status" value="1"/>
</dbReference>
<dbReference type="InterPro" id="IPR005646">
    <property type="entry name" value="FapA"/>
</dbReference>
<keyword evidence="3" id="KW-1185">Reference proteome</keyword>
<evidence type="ECO:0000313" key="2">
    <source>
        <dbReference type="EMBL" id="PRR70217.1"/>
    </source>
</evidence>
<dbReference type="RefSeq" id="WP_106005934.1">
    <property type="nucleotide sequence ID" value="NZ_CP136419.1"/>
</dbReference>
<reference evidence="2 3" key="1">
    <citation type="submission" date="2018-03" db="EMBL/GenBank/DDBJ databases">
        <title>Genome sequence of Moorella humiferrea DSM 23265.</title>
        <authorList>
            <person name="Poehlein A."/>
            <person name="Daniel R."/>
        </authorList>
    </citation>
    <scope>NUCLEOTIDE SEQUENCE [LARGE SCALE GENOMIC DNA]</scope>
    <source>
        <strain evidence="2 3">DSM 23265</strain>
    </source>
</reference>
<proteinExistence type="predicted"/>
<dbReference type="Pfam" id="PF20250">
    <property type="entry name" value="FapA_N"/>
    <property type="match status" value="1"/>
</dbReference>
<gene>
    <name evidence="2" type="ORF">MOHU_20080</name>
</gene>
<name>A0A2T0AMX8_9FIRM</name>
<dbReference type="Proteomes" id="UP000238415">
    <property type="component" value="Unassembled WGS sequence"/>
</dbReference>
<dbReference type="OrthoDB" id="1279at2"/>
<feature type="domain" description="RNA-binding protein KhpB N-terminal" evidence="1">
    <location>
        <begin position="7"/>
        <end position="58"/>
    </location>
</feature>
<evidence type="ECO:0000313" key="3">
    <source>
        <dbReference type="Proteomes" id="UP000238415"/>
    </source>
</evidence>
<dbReference type="Pfam" id="PF03961">
    <property type="entry name" value="FapA"/>
    <property type="match status" value="1"/>
</dbReference>
<accession>A0A2T0AMX8</accession>
<dbReference type="PANTHER" id="PTHR38032">
    <property type="entry name" value="POLYMERASE-RELATED"/>
    <property type="match status" value="1"/>
</dbReference>